<evidence type="ECO:0000256" key="5">
    <source>
        <dbReference type="SAM" id="SignalP"/>
    </source>
</evidence>
<evidence type="ECO:0000256" key="3">
    <source>
        <dbReference type="ARBA" id="ARBA00022448"/>
    </source>
</evidence>
<dbReference type="EMBL" id="CP016616">
    <property type="protein sequence ID" value="ANY80036.1"/>
    <property type="molecule type" value="Genomic_DNA"/>
</dbReference>
<evidence type="ECO:0000256" key="4">
    <source>
        <dbReference type="ARBA" id="ARBA00022764"/>
    </source>
</evidence>
<keyword evidence="4" id="KW-0574">Periplasm</keyword>
<evidence type="ECO:0000256" key="2">
    <source>
        <dbReference type="ARBA" id="ARBA00008520"/>
    </source>
</evidence>
<dbReference type="PANTHER" id="PTHR43649">
    <property type="entry name" value="ARABINOSE-BINDING PROTEIN-RELATED"/>
    <property type="match status" value="1"/>
</dbReference>
<dbReference type="KEGG" id="moc:BB934_18870"/>
<dbReference type="SUPFAM" id="SSF53850">
    <property type="entry name" value="Periplasmic binding protein-like II"/>
    <property type="match status" value="1"/>
</dbReference>
<feature type="chain" id="PRO_5008535917" evidence="5">
    <location>
        <begin position="31"/>
        <end position="420"/>
    </location>
</feature>
<keyword evidence="5" id="KW-0732">Signal</keyword>
<dbReference type="Pfam" id="PF01547">
    <property type="entry name" value="SBP_bac_1"/>
    <property type="match status" value="1"/>
</dbReference>
<gene>
    <name evidence="6" type="ORF">BB934_18870</name>
</gene>
<dbReference type="GO" id="GO:0042597">
    <property type="term" value="C:periplasmic space"/>
    <property type="evidence" value="ECO:0007669"/>
    <property type="project" value="UniProtKB-SubCell"/>
</dbReference>
<keyword evidence="3" id="KW-0813">Transport</keyword>
<protein>
    <submittedName>
        <fullName evidence="6">Sugar ABC transporter substrate-binding protein</fullName>
    </submittedName>
</protein>
<evidence type="ECO:0000313" key="6">
    <source>
        <dbReference type="EMBL" id="ANY80036.1"/>
    </source>
</evidence>
<dbReference type="PANTHER" id="PTHR43649:SF29">
    <property type="entry name" value="OSMOPROTECTIVE COMPOUNDS-BINDING PROTEIN GGTB"/>
    <property type="match status" value="1"/>
</dbReference>
<dbReference type="InterPro" id="IPR050490">
    <property type="entry name" value="Bact_solute-bd_prot1"/>
</dbReference>
<name>A0A1B2EJ91_9HYPH</name>
<accession>A0A1B2EJ91</accession>
<feature type="signal peptide" evidence="5">
    <location>
        <begin position="1"/>
        <end position="30"/>
    </location>
</feature>
<dbReference type="InterPro" id="IPR006059">
    <property type="entry name" value="SBP"/>
</dbReference>
<organism evidence="6">
    <name type="scientific">Microvirga ossetica</name>
    <dbReference type="NCBI Taxonomy" id="1882682"/>
    <lineage>
        <taxon>Bacteria</taxon>
        <taxon>Pseudomonadati</taxon>
        <taxon>Pseudomonadota</taxon>
        <taxon>Alphaproteobacteria</taxon>
        <taxon>Hyphomicrobiales</taxon>
        <taxon>Methylobacteriaceae</taxon>
        <taxon>Microvirga</taxon>
    </lineage>
</organism>
<proteinExistence type="inferred from homology"/>
<sequence>MRELTMKLTRRILMGAAAGSFLLSGTAAMAQTELTFWSWRQEDKAFYQDVIKKFQAKEPGITVKFETYAPENYQTILSTALAAGRGPDVIQVRAYGNLETIATPGYLLALDKQNVPELANFPEAALAAETLRSDSKVYAVPFAMQAQLVVYNKKIFKDNGVNPPKTWDEMMALTQALKAKNITPFANGTATAWQNETIVGGLLSSMLGKEFETDIVSGKANFTDPRFVGALAKLKDIGQYFSPNFTGVDYPSSQQLFVAGRAAMFAGGSYEVANFKNQNPTLDLGVFPAPVLKAGDQALIATYYDGGYAVNAKTEKKDAALKFVRFLATPEYGTSFTNTLKNLSPIKDIKIEDAITQDVAKLAENSMSYLMLVRFRYQEPSGSVLLQSNVQKMLAGQQTPEQAAAEINKGIATYYKPFQK</sequence>
<comment type="similarity">
    <text evidence="2">Belongs to the bacterial solute-binding protein 1 family.</text>
</comment>
<evidence type="ECO:0000256" key="1">
    <source>
        <dbReference type="ARBA" id="ARBA00004418"/>
    </source>
</evidence>
<dbReference type="Gene3D" id="3.40.190.10">
    <property type="entry name" value="Periplasmic binding protein-like II"/>
    <property type="match status" value="2"/>
</dbReference>
<comment type="subcellular location">
    <subcellularLocation>
        <location evidence="1">Periplasm</location>
    </subcellularLocation>
</comment>
<dbReference type="AlphaFoldDB" id="A0A1B2EJ91"/>
<reference evidence="6" key="1">
    <citation type="submission" date="2016-07" db="EMBL/GenBank/DDBJ databases">
        <title>Microvirga ossetica sp. nov. a new species of rhizobia isolated from root nodules of the legume species Vicia alpestris Steven originated from North Ossetia region in the Caucasus.</title>
        <authorList>
            <person name="Safronova V.I."/>
            <person name="Kuznetsova I.G."/>
            <person name="Sazanova A.L."/>
            <person name="Belimov A."/>
            <person name="Andronov E."/>
            <person name="Osledkin Y.S."/>
            <person name="Onishchuk O.P."/>
            <person name="Kurchak O.N."/>
            <person name="Shaposhnikov A.I."/>
            <person name="Willems A."/>
            <person name="Tikhonovich I.A."/>
        </authorList>
    </citation>
    <scope>NUCLEOTIDE SEQUENCE [LARGE SCALE GENOMIC DNA]</scope>
    <source>
        <strain evidence="6">V5/3M</strain>
    </source>
</reference>